<feature type="transmembrane region" description="Helical" evidence="7">
    <location>
        <begin position="252"/>
        <end position="274"/>
    </location>
</feature>
<dbReference type="PANTHER" id="PTHR22950">
    <property type="entry name" value="AMINO ACID TRANSPORTER"/>
    <property type="match status" value="1"/>
</dbReference>
<feature type="compositionally biased region" description="Basic and acidic residues" evidence="6">
    <location>
        <begin position="12"/>
        <end position="30"/>
    </location>
</feature>
<dbReference type="FunFam" id="1.20.1740.10:FF:000039">
    <property type="entry name" value="Neutral amino acid transporter (Eurofung)"/>
    <property type="match status" value="1"/>
</dbReference>
<evidence type="ECO:0000256" key="7">
    <source>
        <dbReference type="SAM" id="Phobius"/>
    </source>
</evidence>
<keyword evidence="4 7" id="KW-1133">Transmembrane helix</keyword>
<dbReference type="EMBL" id="MU839045">
    <property type="protein sequence ID" value="KAK1761975.1"/>
    <property type="molecule type" value="Genomic_DNA"/>
</dbReference>
<dbReference type="GO" id="GO:0016020">
    <property type="term" value="C:membrane"/>
    <property type="evidence" value="ECO:0007669"/>
    <property type="project" value="UniProtKB-SubCell"/>
</dbReference>
<sequence>MGFDDSPPDLLRSADNKTADSSDHEGETQRGHTGHAGHTVVAAPRGWSAWFGGPNVTVGPRIGPVLDSISLGGLSDSDESSSAILDKQIALESGAAIQYRTCSWQKTAGLLFSEYICLAIMSFPWSYSVLGLVPGLILTVFVAGVVLYTSLVLWEFCLRHPEVRDVCDIGQMLLFNKRWAWWATAVMFLLNNTFIQALHVLVGAKYLNTMTASDNVACRTVTFSIVVTIICWVCSLPRTFNMLSKLGTASAFFTFLSVLLAAIFAGVQSHPAGYDPRDSYTTPSGEPAVGGEPIVTAFPVAGTTFVAALNAFLNISYTFIGQITLPSFIAEMKDPRDFPKALWACTIAEIIVFSIVGAVVYAYTGNQYMTAPAFGSLENIYKKVSFSFMIPTLIFLGVLYASVSARFIFFRIFQNSRHKNEHTFVGWATWSGILLCTWIMAFIIAEVIPFFSSLLSLMSSLFDSFFGFIFWGIAYFRMRKVDGSLALLKEHSVVGYTMAAINAIVIIIGFFFLTVGTYASVQSIIDEFESGLVGSVFTCATNGL</sequence>
<evidence type="ECO:0000256" key="1">
    <source>
        <dbReference type="ARBA" id="ARBA00004141"/>
    </source>
</evidence>
<evidence type="ECO:0000256" key="3">
    <source>
        <dbReference type="ARBA" id="ARBA00022692"/>
    </source>
</evidence>
<dbReference type="GeneID" id="85315339"/>
<feature type="transmembrane region" description="Helical" evidence="7">
    <location>
        <begin position="493"/>
        <end position="513"/>
    </location>
</feature>
<keyword evidence="10" id="KW-1185">Reference proteome</keyword>
<feature type="transmembrane region" description="Helical" evidence="7">
    <location>
        <begin position="341"/>
        <end position="364"/>
    </location>
</feature>
<protein>
    <submittedName>
        <fullName evidence="9">Amino-acid permease</fullName>
    </submittedName>
</protein>
<accession>A0AAJ0BPA4</accession>
<proteinExistence type="inferred from homology"/>
<dbReference type="GO" id="GO:0015179">
    <property type="term" value="F:L-amino acid transmembrane transporter activity"/>
    <property type="evidence" value="ECO:0007669"/>
    <property type="project" value="TreeGrafter"/>
</dbReference>
<dbReference type="Gene3D" id="1.20.1740.10">
    <property type="entry name" value="Amino acid/polyamine transporter I"/>
    <property type="match status" value="1"/>
</dbReference>
<feature type="transmembrane region" description="Helical" evidence="7">
    <location>
        <begin position="221"/>
        <end position="240"/>
    </location>
</feature>
<keyword evidence="5 7" id="KW-0472">Membrane</keyword>
<comment type="caution">
    <text evidence="9">The sequence shown here is derived from an EMBL/GenBank/DDBJ whole genome shotgun (WGS) entry which is preliminary data.</text>
</comment>
<dbReference type="Proteomes" id="UP001244011">
    <property type="component" value="Unassembled WGS sequence"/>
</dbReference>
<feature type="transmembrane region" description="Helical" evidence="7">
    <location>
        <begin position="424"/>
        <end position="444"/>
    </location>
</feature>
<evidence type="ECO:0000256" key="5">
    <source>
        <dbReference type="ARBA" id="ARBA00023136"/>
    </source>
</evidence>
<feature type="transmembrane region" description="Helical" evidence="7">
    <location>
        <begin position="133"/>
        <end position="158"/>
    </location>
</feature>
<evidence type="ECO:0000256" key="6">
    <source>
        <dbReference type="SAM" id="MobiDB-lite"/>
    </source>
</evidence>
<comment type="subcellular location">
    <subcellularLocation>
        <location evidence="1">Membrane</location>
        <topology evidence="1">Multi-pass membrane protein</topology>
    </subcellularLocation>
</comment>
<evidence type="ECO:0000256" key="2">
    <source>
        <dbReference type="ARBA" id="ARBA00008066"/>
    </source>
</evidence>
<dbReference type="InterPro" id="IPR013057">
    <property type="entry name" value="AA_transpt_TM"/>
</dbReference>
<name>A0AAJ0BPA4_9PEZI</name>
<reference evidence="9" key="1">
    <citation type="submission" date="2023-06" db="EMBL/GenBank/DDBJ databases">
        <title>Genome-scale phylogeny and comparative genomics of the fungal order Sordariales.</title>
        <authorList>
            <consortium name="Lawrence Berkeley National Laboratory"/>
            <person name="Hensen N."/>
            <person name="Bonometti L."/>
            <person name="Westerberg I."/>
            <person name="Brannstrom I.O."/>
            <person name="Guillou S."/>
            <person name="Cros-Aarteil S."/>
            <person name="Calhoun S."/>
            <person name="Haridas S."/>
            <person name="Kuo A."/>
            <person name="Mondo S."/>
            <person name="Pangilinan J."/>
            <person name="Riley R."/>
            <person name="Labutti K."/>
            <person name="Andreopoulos B."/>
            <person name="Lipzen A."/>
            <person name="Chen C."/>
            <person name="Yanf M."/>
            <person name="Daum C."/>
            <person name="Ng V."/>
            <person name="Clum A."/>
            <person name="Steindorff A."/>
            <person name="Ohm R."/>
            <person name="Martin F."/>
            <person name="Silar P."/>
            <person name="Natvig D."/>
            <person name="Lalanne C."/>
            <person name="Gautier V."/>
            <person name="Ament-Velasquez S.L."/>
            <person name="Kruys A."/>
            <person name="Hutchinson M.I."/>
            <person name="Powell A.J."/>
            <person name="Barry K."/>
            <person name="Miller A.N."/>
            <person name="Grigoriev I.V."/>
            <person name="Debuchy R."/>
            <person name="Gladieux P."/>
            <person name="Thoren M.H."/>
            <person name="Johannesson H."/>
        </authorList>
    </citation>
    <scope>NUCLEOTIDE SEQUENCE</scope>
    <source>
        <strain evidence="9">8032-3</strain>
    </source>
</reference>
<feature type="region of interest" description="Disordered" evidence="6">
    <location>
        <begin position="1"/>
        <end position="35"/>
    </location>
</feature>
<feature type="transmembrane region" description="Helical" evidence="7">
    <location>
        <begin position="108"/>
        <end position="127"/>
    </location>
</feature>
<feature type="transmembrane region" description="Helical" evidence="7">
    <location>
        <begin position="384"/>
        <end position="403"/>
    </location>
</feature>
<evidence type="ECO:0000313" key="9">
    <source>
        <dbReference type="EMBL" id="KAK1761975.1"/>
    </source>
</evidence>
<organism evidence="9 10">
    <name type="scientific">Phialemonium atrogriseum</name>
    <dbReference type="NCBI Taxonomy" id="1093897"/>
    <lineage>
        <taxon>Eukaryota</taxon>
        <taxon>Fungi</taxon>
        <taxon>Dikarya</taxon>
        <taxon>Ascomycota</taxon>
        <taxon>Pezizomycotina</taxon>
        <taxon>Sordariomycetes</taxon>
        <taxon>Sordariomycetidae</taxon>
        <taxon>Cephalothecales</taxon>
        <taxon>Cephalothecaceae</taxon>
        <taxon>Phialemonium</taxon>
    </lineage>
</organism>
<gene>
    <name evidence="9" type="ORF">QBC33DRAFT_602364</name>
</gene>
<evidence type="ECO:0000256" key="4">
    <source>
        <dbReference type="ARBA" id="ARBA00022989"/>
    </source>
</evidence>
<keyword evidence="3 7" id="KW-0812">Transmembrane</keyword>
<dbReference type="PANTHER" id="PTHR22950:SF20">
    <property type="entry name" value="AMINO ACID TRANSPORTER (EUROFUNG)"/>
    <property type="match status" value="1"/>
</dbReference>
<dbReference type="Pfam" id="PF01490">
    <property type="entry name" value="Aa_trans"/>
    <property type="match status" value="1"/>
</dbReference>
<feature type="domain" description="Amino acid transporter transmembrane" evidence="8">
    <location>
        <begin position="101"/>
        <end position="520"/>
    </location>
</feature>
<evidence type="ECO:0000313" key="10">
    <source>
        <dbReference type="Proteomes" id="UP001244011"/>
    </source>
</evidence>
<dbReference type="AlphaFoldDB" id="A0AAJ0BPA4"/>
<evidence type="ECO:0000259" key="8">
    <source>
        <dbReference type="Pfam" id="PF01490"/>
    </source>
</evidence>
<feature type="transmembrane region" description="Helical" evidence="7">
    <location>
        <begin position="179"/>
        <end position="201"/>
    </location>
</feature>
<feature type="transmembrane region" description="Helical" evidence="7">
    <location>
        <begin position="450"/>
        <end position="473"/>
    </location>
</feature>
<comment type="similarity">
    <text evidence="2">Belongs to the amino acid/polyamine transporter 2 family.</text>
</comment>
<dbReference type="RefSeq" id="XP_060278188.1">
    <property type="nucleotide sequence ID" value="XM_060432152.1"/>
</dbReference>
<feature type="transmembrane region" description="Helical" evidence="7">
    <location>
        <begin position="294"/>
        <end position="320"/>
    </location>
</feature>